<evidence type="ECO:0000259" key="2">
    <source>
        <dbReference type="Pfam" id="PF02894"/>
    </source>
</evidence>
<sequence>MESRRTFLTRLGGLIGLMAGNSWLSAVAASKVKTYALPRPLVSASAERVRVAAIGMGIMGFQDTRSALKVPGVELVGVADLYDGRLQRAREIFGNHIYTTRHYQELLNRNDVDAVLIAPADLWHQTITIDALKAGKAVYCEKPMVQHLDQGADVIVAAQQSGRPLQVGSQRVSSVLYEQAKKLYEAGEIGDLNLVEARIDRHDALGAWQYSIPPDASPQTLDFDTFLKDTSKVPFDPVRFFRWRNYRAYGTGIPGDLFVHLLSGLHFITGAIGPERIYATGMLSYWKDGRDVPDIMAALLDYPASTGRHPAFRVMLEVNFADGSGGGSYTRLVGTEGVIEIGDHTCRLRRQPLPQAPGYGGWDSFDTFPEDVQKAFVAEYNRKYPPQTRIAPPAEEIVFTAPEGYDDHQAHMQRFIDAVRGEASIIEDATFGFRAAAPALACNLSYEQQKPIYWDARQMKLR</sequence>
<feature type="domain" description="Gfo/Idh/MocA-like oxidoreductase N-terminal" evidence="1">
    <location>
        <begin position="49"/>
        <end position="168"/>
    </location>
</feature>
<dbReference type="PANTHER" id="PTHR43818">
    <property type="entry name" value="BCDNA.GH03377"/>
    <property type="match status" value="1"/>
</dbReference>
<evidence type="ECO:0000313" key="4">
    <source>
        <dbReference type="Proteomes" id="UP000199537"/>
    </source>
</evidence>
<dbReference type="SUPFAM" id="SSF51735">
    <property type="entry name" value="NAD(P)-binding Rossmann-fold domains"/>
    <property type="match status" value="1"/>
</dbReference>
<keyword evidence="4" id="KW-1185">Reference proteome</keyword>
<gene>
    <name evidence="3" type="ORF">SAMN05660895_1772</name>
</gene>
<protein>
    <submittedName>
        <fullName evidence="3">Predicted dehydrogenase</fullName>
    </submittedName>
</protein>
<dbReference type="SUPFAM" id="SSF55347">
    <property type="entry name" value="Glyceraldehyde-3-phosphate dehydrogenase-like, C-terminal domain"/>
    <property type="match status" value="1"/>
</dbReference>
<dbReference type="InterPro" id="IPR000683">
    <property type="entry name" value="Gfo/Idh/MocA-like_OxRdtase_N"/>
</dbReference>
<feature type="domain" description="Gfo/Idh/MocA-like oxidoreductase C-terminal" evidence="2">
    <location>
        <begin position="234"/>
        <end position="452"/>
    </location>
</feature>
<proteinExistence type="predicted"/>
<dbReference type="GO" id="GO:0000166">
    <property type="term" value="F:nucleotide binding"/>
    <property type="evidence" value="ECO:0007669"/>
    <property type="project" value="InterPro"/>
</dbReference>
<name>A0A1I7NG82_9BACT</name>
<dbReference type="Pfam" id="PF02894">
    <property type="entry name" value="GFO_IDH_MocA_C"/>
    <property type="match status" value="1"/>
</dbReference>
<dbReference type="InterPro" id="IPR050463">
    <property type="entry name" value="Gfo/Idh/MocA_oxidrdct_glycsds"/>
</dbReference>
<dbReference type="InterPro" id="IPR006311">
    <property type="entry name" value="TAT_signal"/>
</dbReference>
<dbReference type="Gene3D" id="3.40.50.720">
    <property type="entry name" value="NAD(P)-binding Rossmann-like Domain"/>
    <property type="match status" value="1"/>
</dbReference>
<dbReference type="InterPro" id="IPR004104">
    <property type="entry name" value="Gfo/Idh/MocA-like_OxRdtase_C"/>
</dbReference>
<dbReference type="Proteomes" id="UP000199537">
    <property type="component" value="Unassembled WGS sequence"/>
</dbReference>
<dbReference type="EMBL" id="FPCJ01000001">
    <property type="protein sequence ID" value="SFV33650.1"/>
    <property type="molecule type" value="Genomic_DNA"/>
</dbReference>
<dbReference type="Gene3D" id="3.30.360.10">
    <property type="entry name" value="Dihydrodipicolinate Reductase, domain 2"/>
    <property type="match status" value="1"/>
</dbReference>
<dbReference type="RefSeq" id="WP_092459903.1">
    <property type="nucleotide sequence ID" value="NZ_FPCJ01000001.1"/>
</dbReference>
<evidence type="ECO:0000313" key="3">
    <source>
        <dbReference type="EMBL" id="SFV33650.1"/>
    </source>
</evidence>
<dbReference type="Pfam" id="PF01408">
    <property type="entry name" value="GFO_IDH_MocA"/>
    <property type="match status" value="1"/>
</dbReference>
<organism evidence="3 4">
    <name type="scientific">Thermoflavifilum thermophilum</name>
    <dbReference type="NCBI Taxonomy" id="1393122"/>
    <lineage>
        <taxon>Bacteria</taxon>
        <taxon>Pseudomonadati</taxon>
        <taxon>Bacteroidota</taxon>
        <taxon>Chitinophagia</taxon>
        <taxon>Chitinophagales</taxon>
        <taxon>Chitinophagaceae</taxon>
        <taxon>Thermoflavifilum</taxon>
    </lineage>
</organism>
<dbReference type="PANTHER" id="PTHR43818:SF5">
    <property type="entry name" value="OXIDOREDUCTASE FAMILY PROTEIN"/>
    <property type="match status" value="1"/>
</dbReference>
<accession>A0A1I7NG82</accession>
<dbReference type="PROSITE" id="PS51318">
    <property type="entry name" value="TAT"/>
    <property type="match status" value="1"/>
</dbReference>
<dbReference type="STRING" id="1393122.SAMN05660895_1772"/>
<reference evidence="4" key="1">
    <citation type="submission" date="2016-10" db="EMBL/GenBank/DDBJ databases">
        <authorList>
            <person name="Varghese N."/>
            <person name="Submissions S."/>
        </authorList>
    </citation>
    <scope>NUCLEOTIDE SEQUENCE [LARGE SCALE GENOMIC DNA]</scope>
    <source>
        <strain evidence="4">DSM 14807</strain>
    </source>
</reference>
<dbReference type="InterPro" id="IPR036291">
    <property type="entry name" value="NAD(P)-bd_dom_sf"/>
</dbReference>
<evidence type="ECO:0000259" key="1">
    <source>
        <dbReference type="Pfam" id="PF01408"/>
    </source>
</evidence>
<dbReference type="AlphaFoldDB" id="A0A1I7NG82"/>
<dbReference type="OrthoDB" id="9771072at2"/>